<dbReference type="PANTHER" id="PTHR33734:SF22">
    <property type="entry name" value="MEMBRANE-BOUND LYTIC MUREIN TRANSGLYCOSYLASE D"/>
    <property type="match status" value="1"/>
</dbReference>
<feature type="domain" description="LysM" evidence="2">
    <location>
        <begin position="79"/>
        <end position="123"/>
    </location>
</feature>
<accession>C0GH43</accession>
<dbReference type="eggNOG" id="COG1388">
    <property type="taxonomic scope" value="Bacteria"/>
</dbReference>
<dbReference type="CDD" id="cd00118">
    <property type="entry name" value="LysM"/>
    <property type="match status" value="2"/>
</dbReference>
<keyword evidence="4" id="KW-1185">Reference proteome</keyword>
<organism evidence="3 4">
    <name type="scientific">Dethiobacter alkaliphilus AHT 1</name>
    <dbReference type="NCBI Taxonomy" id="555088"/>
    <lineage>
        <taxon>Bacteria</taxon>
        <taxon>Bacillati</taxon>
        <taxon>Bacillota</taxon>
        <taxon>Dethiobacteria</taxon>
        <taxon>Dethiobacterales</taxon>
        <taxon>Dethiobacteraceae</taxon>
        <taxon>Dethiobacter</taxon>
    </lineage>
</organism>
<feature type="signal peptide" evidence="1">
    <location>
        <begin position="1"/>
        <end position="23"/>
    </location>
</feature>
<name>C0GH43_DETAL</name>
<dbReference type="PROSITE" id="PS51782">
    <property type="entry name" value="LYSM"/>
    <property type="match status" value="2"/>
</dbReference>
<dbReference type="Pfam" id="PF01476">
    <property type="entry name" value="LysM"/>
    <property type="match status" value="2"/>
</dbReference>
<dbReference type="Gene3D" id="3.10.350.10">
    <property type="entry name" value="LysM domain"/>
    <property type="match status" value="2"/>
</dbReference>
<keyword evidence="1" id="KW-0732">Signal</keyword>
<dbReference type="EMBL" id="ACJM01000008">
    <property type="protein sequence ID" value="EEG77345.1"/>
    <property type="molecule type" value="Genomic_DNA"/>
</dbReference>
<dbReference type="RefSeq" id="WP_008516739.1">
    <property type="nucleotide sequence ID" value="NZ_ACJM01000008.1"/>
</dbReference>
<dbReference type="GO" id="GO:0016787">
    <property type="term" value="F:hydrolase activity"/>
    <property type="evidence" value="ECO:0007669"/>
    <property type="project" value="UniProtKB-KW"/>
</dbReference>
<comment type="caution">
    <text evidence="3">The sequence shown here is derived from an EMBL/GenBank/DDBJ whole genome shotgun (WGS) entry which is preliminary data.</text>
</comment>
<evidence type="ECO:0000256" key="1">
    <source>
        <dbReference type="SAM" id="SignalP"/>
    </source>
</evidence>
<dbReference type="Gene3D" id="6.20.240.60">
    <property type="match status" value="1"/>
</dbReference>
<dbReference type="InterPro" id="IPR036779">
    <property type="entry name" value="LysM_dom_sf"/>
</dbReference>
<dbReference type="Proteomes" id="UP000006443">
    <property type="component" value="Unassembled WGS sequence"/>
</dbReference>
<evidence type="ECO:0000313" key="3">
    <source>
        <dbReference type="EMBL" id="EEG77345.1"/>
    </source>
</evidence>
<evidence type="ECO:0000259" key="2">
    <source>
        <dbReference type="PROSITE" id="PS51782"/>
    </source>
</evidence>
<sequence length="259" mass="28309">MRKRLTGILTVLLLLLMSGQAYAAIHVVRPGETLWLISQQYGTTVAALAEANHIANANYIEAGQRLDIPGQSQPVGRQTVHTVSRGETLWLISQKYNTTVAAIAAENKIENNNIIRVGDKLVIPTEQEAAPVLAPRNFSDSELDLLARLVRAEAEGEPYRGQVAVAASVLNRVDDPRYPNTLSGVINQVSNGFYQYSPVLDGRINRPANDSARRAVQAALNGEDPSLGATGFYNPAKTSNQWVRQQPVTITIANHVFFR</sequence>
<dbReference type="InterPro" id="IPR011105">
    <property type="entry name" value="Cell_wall_hydrolase_SleB"/>
</dbReference>
<dbReference type="PANTHER" id="PTHR33734">
    <property type="entry name" value="LYSM DOMAIN-CONTAINING GPI-ANCHORED PROTEIN 2"/>
    <property type="match status" value="1"/>
</dbReference>
<dbReference type="OrthoDB" id="9785345at2"/>
<dbReference type="Pfam" id="PF07486">
    <property type="entry name" value="Hydrolase_2"/>
    <property type="match status" value="1"/>
</dbReference>
<feature type="domain" description="LysM" evidence="2">
    <location>
        <begin position="24"/>
        <end position="68"/>
    </location>
</feature>
<dbReference type="AlphaFoldDB" id="C0GH43"/>
<feature type="chain" id="PRO_5002897074" evidence="1">
    <location>
        <begin position="24"/>
        <end position="259"/>
    </location>
</feature>
<dbReference type="InterPro" id="IPR018392">
    <property type="entry name" value="LysM"/>
</dbReference>
<protein>
    <submittedName>
        <fullName evidence="3">Cell wall hydrolase SleB</fullName>
    </submittedName>
</protein>
<dbReference type="SUPFAM" id="SSF54106">
    <property type="entry name" value="LysM domain"/>
    <property type="match status" value="2"/>
</dbReference>
<gene>
    <name evidence="3" type="ORF">DealDRAFT_1802</name>
</gene>
<keyword evidence="3" id="KW-0378">Hydrolase</keyword>
<dbReference type="eggNOG" id="COG3773">
    <property type="taxonomic scope" value="Bacteria"/>
</dbReference>
<dbReference type="SMART" id="SM00257">
    <property type="entry name" value="LysM"/>
    <property type="match status" value="2"/>
</dbReference>
<evidence type="ECO:0000313" key="4">
    <source>
        <dbReference type="Proteomes" id="UP000006443"/>
    </source>
</evidence>
<dbReference type="Gene3D" id="1.10.10.2520">
    <property type="entry name" value="Cell wall hydrolase SleB, domain 1"/>
    <property type="match status" value="1"/>
</dbReference>
<dbReference type="InterPro" id="IPR042047">
    <property type="entry name" value="SleB_dom1"/>
</dbReference>
<dbReference type="STRING" id="555088.DealDRAFT_1802"/>
<proteinExistence type="predicted"/>
<dbReference type="GO" id="GO:0008932">
    <property type="term" value="F:lytic endotransglycosylase activity"/>
    <property type="evidence" value="ECO:0007669"/>
    <property type="project" value="TreeGrafter"/>
</dbReference>
<reference evidence="3 4" key="1">
    <citation type="submission" date="2009-02" db="EMBL/GenBank/DDBJ databases">
        <title>Sequencing of the draft genome and assembly of Dethiobacter alkaliphilus AHT 1.</title>
        <authorList>
            <consortium name="US DOE Joint Genome Institute (JGI-PGF)"/>
            <person name="Lucas S."/>
            <person name="Copeland A."/>
            <person name="Lapidus A."/>
            <person name="Glavina del Rio T."/>
            <person name="Dalin E."/>
            <person name="Tice H."/>
            <person name="Bruce D."/>
            <person name="Goodwin L."/>
            <person name="Pitluck S."/>
            <person name="Larimer F."/>
            <person name="Land M.L."/>
            <person name="Hauser L."/>
            <person name="Muyzer G."/>
        </authorList>
    </citation>
    <scope>NUCLEOTIDE SEQUENCE [LARGE SCALE GENOMIC DNA]</scope>
    <source>
        <strain evidence="3 4">AHT 1</strain>
    </source>
</reference>